<comment type="caution">
    <text evidence="1">The sequence shown here is derived from an EMBL/GenBank/DDBJ whole genome shotgun (WGS) entry which is preliminary data.</text>
</comment>
<organism evidence="1 2">
    <name type="scientific">Endozoicomonas gorgoniicola</name>
    <dbReference type="NCBI Taxonomy" id="1234144"/>
    <lineage>
        <taxon>Bacteria</taxon>
        <taxon>Pseudomonadati</taxon>
        <taxon>Pseudomonadota</taxon>
        <taxon>Gammaproteobacteria</taxon>
        <taxon>Oceanospirillales</taxon>
        <taxon>Endozoicomonadaceae</taxon>
        <taxon>Endozoicomonas</taxon>
    </lineage>
</organism>
<reference evidence="1 2" key="1">
    <citation type="submission" date="2022-10" db="EMBL/GenBank/DDBJ databases">
        <title>High-quality genome sequences of two octocoral-associated bacteria, Endozoicomonas euniceicola EF212 and Endozoicomonas gorgoniicola PS125.</title>
        <authorList>
            <person name="Chiou Y.-J."/>
            <person name="Chen Y.-H."/>
        </authorList>
    </citation>
    <scope>NUCLEOTIDE SEQUENCE [LARGE SCALE GENOMIC DNA]</scope>
    <source>
        <strain evidence="1 2">PS125</strain>
    </source>
</reference>
<accession>A0ABT3MST4</accession>
<dbReference type="EMBL" id="JAPFCC010000001">
    <property type="protein sequence ID" value="MCW7552442.1"/>
    <property type="molecule type" value="Genomic_DNA"/>
</dbReference>
<protein>
    <submittedName>
        <fullName evidence="1">Uncharacterized protein</fullName>
    </submittedName>
</protein>
<sequence length="273" mass="30816">MPHSLITCLMLVVAMLSIGKVEAIDKIARWDEYWFLSLNGGEFKVLLSVDFKKNKSTKVIQIWRFRWSTLPGHELEYYDVLDNQNRERLNQLVSRVSGSLSTKTESHSVLLEQPDPITLRLPVDEAGSDSREVTMITPGNYKTDRSEATCLSSVGNIEKLNKIQIEDEGGVKITLYLGVGGNVDGKLVRLRFKEFDLYSTYPSKKQFLDDNDHDDSPGASGTTVCFFHAAPYPTYPVFLQKGSDFKAKSVKQSSSPSYMHVLNLILGFSFMRK</sequence>
<gene>
    <name evidence="1" type="ORF">NX722_07250</name>
</gene>
<dbReference type="Proteomes" id="UP001209854">
    <property type="component" value="Unassembled WGS sequence"/>
</dbReference>
<evidence type="ECO:0000313" key="1">
    <source>
        <dbReference type="EMBL" id="MCW7552442.1"/>
    </source>
</evidence>
<dbReference type="RefSeq" id="WP_262567404.1">
    <property type="nucleotide sequence ID" value="NZ_JAPFCC010000001.1"/>
</dbReference>
<name>A0ABT3MST4_9GAMM</name>
<keyword evidence="2" id="KW-1185">Reference proteome</keyword>
<proteinExistence type="predicted"/>
<evidence type="ECO:0000313" key="2">
    <source>
        <dbReference type="Proteomes" id="UP001209854"/>
    </source>
</evidence>